<proteinExistence type="inferred from homology"/>
<dbReference type="RefSeq" id="WP_284907993.1">
    <property type="nucleotide sequence ID" value="NZ_JASPBZ010000001.1"/>
</dbReference>
<accession>A0A3D3G5B4</accession>
<evidence type="ECO:0000313" key="10">
    <source>
        <dbReference type="Proteomes" id="UP000262257"/>
    </source>
</evidence>
<dbReference type="PANTHER" id="PTHR34582:SF6">
    <property type="entry name" value="UPF0702 TRANSMEMBRANE PROTEIN YCAP"/>
    <property type="match status" value="1"/>
</dbReference>
<keyword evidence="4 7" id="KW-0812">Transmembrane</keyword>
<name>A0A3D3G5B4_ACIRA</name>
<evidence type="ECO:0000256" key="5">
    <source>
        <dbReference type="ARBA" id="ARBA00022989"/>
    </source>
</evidence>
<reference evidence="9 10" key="1">
    <citation type="journal article" date="2018" name="Nat. Biotechnol.">
        <title>A standardized bacterial taxonomy based on genome phylogeny substantially revises the tree of life.</title>
        <authorList>
            <person name="Parks D.H."/>
            <person name="Chuvochina M."/>
            <person name="Waite D.W."/>
            <person name="Rinke C."/>
            <person name="Skarshewski A."/>
            <person name="Chaumeil P.A."/>
            <person name="Hugenholtz P."/>
        </authorList>
    </citation>
    <scope>NUCLEOTIDE SEQUENCE [LARGE SCALE GENOMIC DNA]</scope>
    <source>
        <strain evidence="9">UBA10045</strain>
    </source>
</reference>
<protein>
    <submittedName>
        <fullName evidence="9">DUF421 domain-containing protein</fullName>
    </submittedName>
</protein>
<dbReference type="EMBL" id="DPXL01000108">
    <property type="protein sequence ID" value="HCM31571.1"/>
    <property type="molecule type" value="Genomic_DNA"/>
</dbReference>
<feature type="transmembrane region" description="Helical" evidence="7">
    <location>
        <begin position="71"/>
        <end position="88"/>
    </location>
</feature>
<keyword evidence="5 7" id="KW-1133">Transmembrane helix</keyword>
<evidence type="ECO:0000256" key="2">
    <source>
        <dbReference type="ARBA" id="ARBA00006448"/>
    </source>
</evidence>
<evidence type="ECO:0000259" key="8">
    <source>
        <dbReference type="Pfam" id="PF04239"/>
    </source>
</evidence>
<comment type="similarity">
    <text evidence="2">Belongs to the UPF0702 family.</text>
</comment>
<sequence length="226" mass="26127">MDFADIFIRDTSWKFILEIIIRCVVMYLIIIIFLRLSGKRGIRQLSIFEVAIILCLGSAAGDPMFMEELPIIQTFTVVVTILLLYRITTWSMVKNKKIEALLEGLPLCVVEDGKLVFKDLEKETFSHDEFFAEMRQQNVEHLGQIRTALLESDGALSLLFFEKRDIKWGLPIFPKAYQKATLLKENTFYSCMKCGETRMLTKIDQSCPRCHHSDWAESLRTSRTSV</sequence>
<feature type="transmembrane region" description="Helical" evidence="7">
    <location>
        <begin position="15"/>
        <end position="34"/>
    </location>
</feature>
<evidence type="ECO:0000256" key="6">
    <source>
        <dbReference type="ARBA" id="ARBA00023136"/>
    </source>
</evidence>
<comment type="subcellular location">
    <subcellularLocation>
        <location evidence="1">Cell membrane</location>
        <topology evidence="1">Multi-pass membrane protein</topology>
    </subcellularLocation>
</comment>
<gene>
    <name evidence="9" type="ORF">DIC32_08530</name>
</gene>
<evidence type="ECO:0000256" key="7">
    <source>
        <dbReference type="SAM" id="Phobius"/>
    </source>
</evidence>
<evidence type="ECO:0000256" key="3">
    <source>
        <dbReference type="ARBA" id="ARBA00022475"/>
    </source>
</evidence>
<evidence type="ECO:0000256" key="1">
    <source>
        <dbReference type="ARBA" id="ARBA00004651"/>
    </source>
</evidence>
<dbReference type="InterPro" id="IPR007353">
    <property type="entry name" value="DUF421"/>
</dbReference>
<feature type="transmembrane region" description="Helical" evidence="7">
    <location>
        <begin position="46"/>
        <end position="65"/>
    </location>
</feature>
<dbReference type="Pfam" id="PF04239">
    <property type="entry name" value="DUF421"/>
    <property type="match status" value="1"/>
</dbReference>
<feature type="domain" description="YetF C-terminal" evidence="8">
    <location>
        <begin position="94"/>
        <end position="163"/>
    </location>
</feature>
<keyword evidence="6 7" id="KW-0472">Membrane</keyword>
<dbReference type="PANTHER" id="PTHR34582">
    <property type="entry name" value="UPF0702 TRANSMEMBRANE PROTEIN YCAP"/>
    <property type="match status" value="1"/>
</dbReference>
<dbReference type="AlphaFoldDB" id="A0A3D3G5B4"/>
<dbReference type="InterPro" id="IPR023090">
    <property type="entry name" value="UPF0702_alpha/beta_dom_sf"/>
</dbReference>
<evidence type="ECO:0000313" key="9">
    <source>
        <dbReference type="EMBL" id="HCM31571.1"/>
    </source>
</evidence>
<evidence type="ECO:0000256" key="4">
    <source>
        <dbReference type="ARBA" id="ARBA00022692"/>
    </source>
</evidence>
<dbReference type="GO" id="GO:0005886">
    <property type="term" value="C:plasma membrane"/>
    <property type="evidence" value="ECO:0007669"/>
    <property type="project" value="UniProtKB-SubCell"/>
</dbReference>
<dbReference type="Gene3D" id="3.30.240.20">
    <property type="entry name" value="bsu07140 like domains"/>
    <property type="match status" value="1"/>
</dbReference>
<organism evidence="9 10">
    <name type="scientific">Acinetobacter radioresistens</name>
    <dbReference type="NCBI Taxonomy" id="40216"/>
    <lineage>
        <taxon>Bacteria</taxon>
        <taxon>Pseudomonadati</taxon>
        <taxon>Pseudomonadota</taxon>
        <taxon>Gammaproteobacteria</taxon>
        <taxon>Moraxellales</taxon>
        <taxon>Moraxellaceae</taxon>
        <taxon>Acinetobacter</taxon>
    </lineage>
</organism>
<dbReference type="Proteomes" id="UP000262257">
    <property type="component" value="Unassembled WGS sequence"/>
</dbReference>
<keyword evidence="3" id="KW-1003">Cell membrane</keyword>
<comment type="caution">
    <text evidence="9">The sequence shown here is derived from an EMBL/GenBank/DDBJ whole genome shotgun (WGS) entry which is preliminary data.</text>
</comment>